<reference evidence="2" key="1">
    <citation type="journal article" date="2023" name="PhytoFront">
        <title>Draft Genome Resources of Seven Strains of Tilletia horrida, Causal Agent of Kernel Smut of Rice.</title>
        <authorList>
            <person name="Khanal S."/>
            <person name="Antony Babu S."/>
            <person name="Zhou X.G."/>
        </authorList>
    </citation>
    <scope>NUCLEOTIDE SEQUENCE</scope>
    <source>
        <strain evidence="2">TX6</strain>
    </source>
</reference>
<protein>
    <recommendedName>
        <fullName evidence="4">CR-type domain-containing protein</fullName>
    </recommendedName>
</protein>
<evidence type="ECO:0000256" key="1">
    <source>
        <dbReference type="SAM" id="MobiDB-lite"/>
    </source>
</evidence>
<feature type="region of interest" description="Disordered" evidence="1">
    <location>
        <begin position="640"/>
        <end position="685"/>
    </location>
</feature>
<dbReference type="PANTHER" id="PTHR48465">
    <property type="entry name" value="PROTEIN SSUH2 HOMOLOG"/>
    <property type="match status" value="1"/>
</dbReference>
<proteinExistence type="predicted"/>
<dbReference type="InterPro" id="IPR052789">
    <property type="entry name" value="SSUH2_homolog"/>
</dbReference>
<feature type="compositionally biased region" description="Polar residues" evidence="1">
    <location>
        <begin position="83"/>
        <end position="110"/>
    </location>
</feature>
<evidence type="ECO:0008006" key="4">
    <source>
        <dbReference type="Google" id="ProtNLM"/>
    </source>
</evidence>
<dbReference type="InterPro" id="IPR036280">
    <property type="entry name" value="Multihaem_cyt_sf"/>
</dbReference>
<dbReference type="EMBL" id="JAPDMZ010000065">
    <property type="protein sequence ID" value="KAK0552265.1"/>
    <property type="molecule type" value="Genomic_DNA"/>
</dbReference>
<feature type="compositionally biased region" description="Low complexity" evidence="1">
    <location>
        <begin position="175"/>
        <end position="203"/>
    </location>
</feature>
<feature type="region of interest" description="Disordered" evidence="1">
    <location>
        <begin position="68"/>
        <end position="232"/>
    </location>
</feature>
<accession>A0AAN6GQI6</accession>
<feature type="compositionally biased region" description="Polar residues" evidence="1">
    <location>
        <begin position="768"/>
        <end position="779"/>
    </location>
</feature>
<comment type="caution">
    <text evidence="2">The sequence shown here is derived from an EMBL/GenBank/DDBJ whole genome shotgun (WGS) entry which is preliminary data.</text>
</comment>
<evidence type="ECO:0000313" key="3">
    <source>
        <dbReference type="Proteomes" id="UP001176517"/>
    </source>
</evidence>
<feature type="region of interest" description="Disordered" evidence="1">
    <location>
        <begin position="712"/>
        <end position="779"/>
    </location>
</feature>
<dbReference type="SUPFAM" id="SSF48695">
    <property type="entry name" value="Multiheme cytochromes"/>
    <property type="match status" value="1"/>
</dbReference>
<feature type="compositionally biased region" description="Polar residues" evidence="1">
    <location>
        <begin position="718"/>
        <end position="737"/>
    </location>
</feature>
<name>A0AAN6GQI6_9BASI</name>
<dbReference type="Proteomes" id="UP001176517">
    <property type="component" value="Unassembled WGS sequence"/>
</dbReference>
<gene>
    <name evidence="2" type="ORF">OC846_002962</name>
</gene>
<feature type="compositionally biased region" description="Basic and acidic residues" evidence="1">
    <location>
        <begin position="165"/>
        <end position="174"/>
    </location>
</feature>
<organism evidence="2 3">
    <name type="scientific">Tilletia horrida</name>
    <dbReference type="NCBI Taxonomy" id="155126"/>
    <lineage>
        <taxon>Eukaryota</taxon>
        <taxon>Fungi</taxon>
        <taxon>Dikarya</taxon>
        <taxon>Basidiomycota</taxon>
        <taxon>Ustilaginomycotina</taxon>
        <taxon>Exobasidiomycetes</taxon>
        <taxon>Tilletiales</taxon>
        <taxon>Tilletiaceae</taxon>
        <taxon>Tilletia</taxon>
    </lineage>
</organism>
<evidence type="ECO:0000313" key="2">
    <source>
        <dbReference type="EMBL" id="KAK0552265.1"/>
    </source>
</evidence>
<feature type="compositionally biased region" description="Low complexity" evidence="1">
    <location>
        <begin position="119"/>
        <end position="130"/>
    </location>
</feature>
<feature type="compositionally biased region" description="Low complexity" evidence="1">
    <location>
        <begin position="211"/>
        <end position="229"/>
    </location>
</feature>
<dbReference type="AlphaFoldDB" id="A0AAN6GQI6"/>
<feature type="compositionally biased region" description="Low complexity" evidence="1">
    <location>
        <begin position="675"/>
        <end position="685"/>
    </location>
</feature>
<dbReference type="PANTHER" id="PTHR48465:SF1">
    <property type="entry name" value="PROTEIN SSUH2 HOMOLOG"/>
    <property type="match status" value="1"/>
</dbReference>
<sequence length="779" mass="86024">MSVPPAPDDLTYLRDQYDQKPQHQDYYSPKPQVHITQDPITIGANEITEGWAALHIQDLDQRLEKINHPTHINPTRKALMENSYDSPTSNSTGSPLSTPQLVYSTPQLNLLSPGAVRADGSIGSTDSSGSPKTPRSDASFEQERRYPGQSPAIAHPSPPVTYEPKSSEQQRQYEQHFQQQQQQIQAHYDQQQQYHQQQQQYEQRGAENHVQNHYQSNGQQQQHAATQPYAHDEEDSYFNSELQDQITELQTATQHSLPMAAFVDATDSGSVFEELSSRLQPEDVAFTCVDIPVPELSMRDIRTDLVKKYPFLVQPPEPMLKPRKPGAPPPALEPKIKVAGPEEQAARERSLILNLEKEDVRSVIKAQIVLESRKGQFRKIGKTVEGQEIQQLPVMPSPWLLPIDVSHILAGGKRKNKKTFQLPDYQMNAHCLSCHGSGNETCKGCSGIQADSCFWCDGTGKRRGGKTCAECKGNNVYQCKDCNNAGTVACHDCEGVGHTHVGYVVEVKLRAIELPPIPVSVLRDESTDVIPETVEAVREAAVEKVCKAAYKLCEDQTTDSVPVVPVMARCFWERSVIRTVSVIRPFNVKWKKGKMTGEDPIDEYTRRAYGQQSIPAGYEDPTVAETRYFVVPSDPTATPYELVSKSRAGSRAGTPSQSRRMTPAHTPHTLSPRPSNNNLAASLGAASSSAMQSALSSPGYYNNPDLNPGSNGLAPAFSYQQGNSSSRSLLKMRSTSMPKIFGRRKSQSGHSSPATGAFSPVAPPMPRNVSNQYLSRVGA</sequence>
<keyword evidence="3" id="KW-1185">Reference proteome</keyword>